<proteinExistence type="predicted"/>
<accession>A0AAW0ALF6</accession>
<feature type="compositionally biased region" description="Basic residues" evidence="1">
    <location>
        <begin position="42"/>
        <end position="54"/>
    </location>
</feature>
<feature type="compositionally biased region" description="Basic and acidic residues" evidence="1">
    <location>
        <begin position="28"/>
        <end position="37"/>
    </location>
</feature>
<dbReference type="AlphaFoldDB" id="A0AAW0ALF6"/>
<evidence type="ECO:0000313" key="2">
    <source>
        <dbReference type="EMBL" id="KAK7013635.1"/>
    </source>
</evidence>
<feature type="compositionally biased region" description="Basic and acidic residues" evidence="1">
    <location>
        <begin position="1"/>
        <end position="19"/>
    </location>
</feature>
<protein>
    <submittedName>
        <fullName evidence="2">Uncharacterized protein</fullName>
    </submittedName>
</protein>
<feature type="compositionally biased region" description="Low complexity" evidence="1">
    <location>
        <begin position="59"/>
        <end position="98"/>
    </location>
</feature>
<feature type="region of interest" description="Disordered" evidence="1">
    <location>
        <begin position="1"/>
        <end position="103"/>
    </location>
</feature>
<reference evidence="2 3" key="1">
    <citation type="submission" date="2024-01" db="EMBL/GenBank/DDBJ databases">
        <title>A draft genome for a cacao thread blight-causing isolate of Paramarasmius palmivorus.</title>
        <authorList>
            <person name="Baruah I.K."/>
            <person name="Bukari Y."/>
            <person name="Amoako-Attah I."/>
            <person name="Meinhardt L.W."/>
            <person name="Bailey B.A."/>
            <person name="Cohen S.P."/>
        </authorList>
    </citation>
    <scope>NUCLEOTIDE SEQUENCE [LARGE SCALE GENOMIC DNA]</scope>
    <source>
        <strain evidence="2 3">GH-12</strain>
    </source>
</reference>
<dbReference type="EMBL" id="JAYKXP010000384">
    <property type="protein sequence ID" value="KAK7013635.1"/>
    <property type="molecule type" value="Genomic_DNA"/>
</dbReference>
<evidence type="ECO:0000313" key="3">
    <source>
        <dbReference type="Proteomes" id="UP001383192"/>
    </source>
</evidence>
<comment type="caution">
    <text evidence="2">The sequence shown here is derived from an EMBL/GenBank/DDBJ whole genome shotgun (WGS) entry which is preliminary data.</text>
</comment>
<organism evidence="2 3">
    <name type="scientific">Paramarasmius palmivorus</name>
    <dbReference type="NCBI Taxonomy" id="297713"/>
    <lineage>
        <taxon>Eukaryota</taxon>
        <taxon>Fungi</taxon>
        <taxon>Dikarya</taxon>
        <taxon>Basidiomycota</taxon>
        <taxon>Agaricomycotina</taxon>
        <taxon>Agaricomycetes</taxon>
        <taxon>Agaricomycetidae</taxon>
        <taxon>Agaricales</taxon>
        <taxon>Marasmiineae</taxon>
        <taxon>Marasmiaceae</taxon>
        <taxon>Paramarasmius</taxon>
    </lineage>
</organism>
<keyword evidence="3" id="KW-1185">Reference proteome</keyword>
<dbReference type="Proteomes" id="UP001383192">
    <property type="component" value="Unassembled WGS sequence"/>
</dbReference>
<sequence>MYRARNLDETRSKARERMWVKRGTTKVRIRDNDEHSEGPSTQRKKPHPKFRHKPATTEDSSGQSPSQDTTPPSDTTNSPMPKTSLPPDSSDTSRRPPSNITPVVVKLHAPGNASPFVIEGQVSRFNSWPASSSDDSGYILLQYENSAVHNM</sequence>
<gene>
    <name evidence="2" type="ORF">VNI00_019456</name>
</gene>
<name>A0AAW0ALF6_9AGAR</name>
<evidence type="ECO:0000256" key="1">
    <source>
        <dbReference type="SAM" id="MobiDB-lite"/>
    </source>
</evidence>